<evidence type="ECO:0000259" key="1">
    <source>
        <dbReference type="SMART" id="SM00530"/>
    </source>
</evidence>
<dbReference type="InterPro" id="IPR001387">
    <property type="entry name" value="Cro/C1-type_HTH"/>
</dbReference>
<dbReference type="InterPro" id="IPR052345">
    <property type="entry name" value="Rad_response_metalloprotease"/>
</dbReference>
<dbReference type="SMART" id="SM00530">
    <property type="entry name" value="HTH_XRE"/>
    <property type="match status" value="1"/>
</dbReference>
<dbReference type="InterPro" id="IPR010359">
    <property type="entry name" value="IrrE_HExxH"/>
</dbReference>
<feature type="non-terminal residue" evidence="2">
    <location>
        <position position="273"/>
    </location>
</feature>
<evidence type="ECO:0000313" key="2">
    <source>
        <dbReference type="EMBL" id="GAH48079.1"/>
    </source>
</evidence>
<feature type="domain" description="HTH cro/C1-type" evidence="1">
    <location>
        <begin position="8"/>
        <end position="70"/>
    </location>
</feature>
<dbReference type="Gene3D" id="1.10.10.2910">
    <property type="match status" value="1"/>
</dbReference>
<gene>
    <name evidence="2" type="ORF">S03H2_35337</name>
</gene>
<reference evidence="2" key="1">
    <citation type="journal article" date="2014" name="Front. Microbiol.">
        <title>High frequency of phylogenetically diverse reductive dehalogenase-homologous genes in deep subseafloor sedimentary metagenomes.</title>
        <authorList>
            <person name="Kawai M."/>
            <person name="Futagami T."/>
            <person name="Toyoda A."/>
            <person name="Takaki Y."/>
            <person name="Nishi S."/>
            <person name="Hori S."/>
            <person name="Arai W."/>
            <person name="Tsubouchi T."/>
            <person name="Morono Y."/>
            <person name="Uchiyama I."/>
            <person name="Ito T."/>
            <person name="Fujiyama A."/>
            <person name="Inagaki F."/>
            <person name="Takami H."/>
        </authorList>
    </citation>
    <scope>NUCLEOTIDE SEQUENCE</scope>
    <source>
        <strain evidence="2">Expedition CK06-06</strain>
    </source>
</reference>
<dbReference type="CDD" id="cd00093">
    <property type="entry name" value="HTH_XRE"/>
    <property type="match status" value="1"/>
</dbReference>
<proteinExistence type="predicted"/>
<sequence length="273" mass="30237">MPQVNPKILRWARDTAGLDIAEAAQKLGLREKRGVAPEERLAALEAGEVEPSRPLLLKIVKQYRRSLLTFYLSAPPQRGDRGQDFRTLPEDYSETDEALLDALIRDIRARQSLVRAVLEDEEDTAPLPFINSMNQSDGVEALVNGIRKTLQLTLEDFRAEANRNDAFNLLRSHTEEAGVFVLLIGNLGSYHTAIALETFRGFAVADQIAPFVIINDQDSRAAWSFTLVHELAHLWLGETGVSGGTAEGGVERFCNDVAGEFLLPASELSELRL</sequence>
<dbReference type="EMBL" id="BARU01021599">
    <property type="protein sequence ID" value="GAH48079.1"/>
    <property type="molecule type" value="Genomic_DNA"/>
</dbReference>
<protein>
    <recommendedName>
        <fullName evidence="1">HTH cro/C1-type domain-containing protein</fullName>
    </recommendedName>
</protein>
<dbReference type="Pfam" id="PF06114">
    <property type="entry name" value="Peptidase_M78"/>
    <property type="match status" value="1"/>
</dbReference>
<dbReference type="PANTHER" id="PTHR43236:SF2">
    <property type="entry name" value="BLL0069 PROTEIN"/>
    <property type="match status" value="1"/>
</dbReference>
<dbReference type="PANTHER" id="PTHR43236">
    <property type="entry name" value="ANTITOXIN HIGA1"/>
    <property type="match status" value="1"/>
</dbReference>
<organism evidence="2">
    <name type="scientific">marine sediment metagenome</name>
    <dbReference type="NCBI Taxonomy" id="412755"/>
    <lineage>
        <taxon>unclassified sequences</taxon>
        <taxon>metagenomes</taxon>
        <taxon>ecological metagenomes</taxon>
    </lineage>
</organism>
<accession>X1H2K0</accession>
<dbReference type="AlphaFoldDB" id="X1H2K0"/>
<comment type="caution">
    <text evidence="2">The sequence shown here is derived from an EMBL/GenBank/DDBJ whole genome shotgun (WGS) entry which is preliminary data.</text>
</comment>
<name>X1H2K0_9ZZZZ</name>